<organism evidence="1 2">
    <name type="scientific">Bradyrhizobium uaiense</name>
    <dbReference type="NCBI Taxonomy" id="2594946"/>
    <lineage>
        <taxon>Bacteria</taxon>
        <taxon>Pseudomonadati</taxon>
        <taxon>Pseudomonadota</taxon>
        <taxon>Alphaproteobacteria</taxon>
        <taxon>Hyphomicrobiales</taxon>
        <taxon>Nitrobacteraceae</taxon>
        <taxon>Bradyrhizobium</taxon>
    </lineage>
</organism>
<evidence type="ECO:0000313" key="1">
    <source>
        <dbReference type="EMBL" id="NEV03130.1"/>
    </source>
</evidence>
<dbReference type="Proteomes" id="UP000468531">
    <property type="component" value="Unassembled WGS sequence"/>
</dbReference>
<dbReference type="EMBL" id="VKHP01000755">
    <property type="protein sequence ID" value="NEV03130.1"/>
    <property type="molecule type" value="Genomic_DNA"/>
</dbReference>
<keyword evidence="2" id="KW-1185">Reference proteome</keyword>
<sequence>MARLISVSMKPGLLVIHVLAHIDRNMLLGFSPQIITDLKISNTQYGFLVGVV</sequence>
<comment type="caution">
    <text evidence="1">The sequence shown here is derived from an EMBL/GenBank/DDBJ whole genome shotgun (WGS) entry which is preliminary data.</text>
</comment>
<evidence type="ECO:0000313" key="2">
    <source>
        <dbReference type="Proteomes" id="UP000468531"/>
    </source>
</evidence>
<dbReference type="AlphaFoldDB" id="A0A6P1BYI8"/>
<feature type="non-terminal residue" evidence="1">
    <location>
        <position position="52"/>
    </location>
</feature>
<gene>
    <name evidence="1" type="ORF">FNJ47_47730</name>
</gene>
<protein>
    <submittedName>
        <fullName evidence="1">MFS transporter</fullName>
    </submittedName>
</protein>
<reference evidence="1 2" key="1">
    <citation type="journal article" date="2020" name="Arch. Microbiol.">
        <title>Bradyrhizobium uaiense sp. nov., a new highly efficient cowpea symbiont.</title>
        <authorList>
            <person name="Cabral Michel D."/>
            <person name="Azarias Guimaraes A."/>
            <person name="Martins da Costa E."/>
            <person name="Soares de Carvalho T."/>
            <person name="Balsanelli E."/>
            <person name="Willems A."/>
            <person name="Maltempi de Souza E."/>
            <person name="de Souza Moreira F.M."/>
        </authorList>
    </citation>
    <scope>NUCLEOTIDE SEQUENCE [LARGE SCALE GENOMIC DNA]</scope>
    <source>
        <strain evidence="1 2">UFLA 03-164</strain>
    </source>
</reference>
<accession>A0A6P1BYI8</accession>
<name>A0A6P1BYI8_9BRAD</name>
<proteinExistence type="predicted"/>